<accession>A0A6I3L6F7</accession>
<dbReference type="AlphaFoldDB" id="A0A6I3L6F7"/>
<organism evidence="1 2">
    <name type="scientific">Nocardia aurantiaca</name>
    <dbReference type="NCBI Taxonomy" id="2675850"/>
    <lineage>
        <taxon>Bacteria</taxon>
        <taxon>Bacillati</taxon>
        <taxon>Actinomycetota</taxon>
        <taxon>Actinomycetes</taxon>
        <taxon>Mycobacteriales</taxon>
        <taxon>Nocardiaceae</taxon>
        <taxon>Nocardia</taxon>
    </lineage>
</organism>
<protein>
    <submittedName>
        <fullName evidence="1">Uncharacterized protein</fullName>
    </submittedName>
</protein>
<comment type="caution">
    <text evidence="1">The sequence shown here is derived from an EMBL/GenBank/DDBJ whole genome shotgun (WGS) entry which is preliminary data.</text>
</comment>
<keyword evidence="2" id="KW-1185">Reference proteome</keyword>
<evidence type="ECO:0000313" key="1">
    <source>
        <dbReference type="EMBL" id="MTE16928.1"/>
    </source>
</evidence>
<name>A0A6I3L6F7_9NOCA</name>
<sequence>MASVFSWIAVRGRTPRAVLDDLGLVDTGVAHSPGSSQIAGEGLADGWYVIVDYDVDPDGYVSKTQILERLSRDADVVACYQSSYGPDSAAARWKNGRQLWIVTHCCDEGEEPDNLEYDGDLPEDFPEILDDARADAADFGDCLYQVPIDLAAETTGFREDGILDLTELAWAN</sequence>
<dbReference type="Proteomes" id="UP000432464">
    <property type="component" value="Unassembled WGS sequence"/>
</dbReference>
<reference evidence="1 2" key="1">
    <citation type="submission" date="2019-11" db="EMBL/GenBank/DDBJ databases">
        <title>Nocardia sp. nov. CT2-14 isolated from soil.</title>
        <authorList>
            <person name="Kanchanasin P."/>
            <person name="Tanasupawat S."/>
            <person name="Yuki M."/>
            <person name="Kudo T."/>
        </authorList>
    </citation>
    <scope>NUCLEOTIDE SEQUENCE [LARGE SCALE GENOMIC DNA]</scope>
    <source>
        <strain evidence="1 2">CT2-14</strain>
    </source>
</reference>
<evidence type="ECO:0000313" key="2">
    <source>
        <dbReference type="Proteomes" id="UP000432464"/>
    </source>
</evidence>
<dbReference type="EMBL" id="WMBB01000017">
    <property type="protein sequence ID" value="MTE16928.1"/>
    <property type="molecule type" value="Genomic_DNA"/>
</dbReference>
<dbReference type="RefSeq" id="WP_154791343.1">
    <property type="nucleotide sequence ID" value="NZ_WMBB01000017.1"/>
</dbReference>
<proteinExistence type="predicted"/>
<gene>
    <name evidence="1" type="ORF">GLP40_29835</name>
</gene>